<dbReference type="Pfam" id="PF21089">
    <property type="entry name" value="PKS_DH_N"/>
    <property type="match status" value="1"/>
</dbReference>
<dbReference type="PROSITE" id="PS50075">
    <property type="entry name" value="CARRIER"/>
    <property type="match status" value="1"/>
</dbReference>
<dbReference type="SUPFAM" id="SSF47336">
    <property type="entry name" value="ACP-like"/>
    <property type="match status" value="1"/>
</dbReference>
<dbReference type="InterPro" id="IPR032821">
    <property type="entry name" value="PKS_assoc"/>
</dbReference>
<protein>
    <submittedName>
        <fullName evidence="8">Polyketide synthase</fullName>
    </submittedName>
</protein>
<dbReference type="PANTHER" id="PTHR43775">
    <property type="entry name" value="FATTY ACID SYNTHASE"/>
    <property type="match status" value="1"/>
</dbReference>
<dbReference type="Gene3D" id="3.10.129.110">
    <property type="entry name" value="Polyketide synthase dehydratase"/>
    <property type="match status" value="1"/>
</dbReference>
<dbReference type="Pfam" id="PF16197">
    <property type="entry name" value="KAsynt_C_assoc"/>
    <property type="match status" value="1"/>
</dbReference>
<gene>
    <name evidence="8" type="ORF">B7P34_09100</name>
</gene>
<dbReference type="InterPro" id="IPR049551">
    <property type="entry name" value="PKS_DH_C"/>
</dbReference>
<dbReference type="InterPro" id="IPR001227">
    <property type="entry name" value="Ac_transferase_dom_sf"/>
</dbReference>
<dbReference type="SMART" id="SM00825">
    <property type="entry name" value="PKS_KS"/>
    <property type="match status" value="1"/>
</dbReference>
<dbReference type="PROSITE" id="PS00606">
    <property type="entry name" value="KS3_1"/>
    <property type="match status" value="1"/>
</dbReference>
<feature type="domain" description="Ketosynthase family 3 (KS3)" evidence="6">
    <location>
        <begin position="1"/>
        <end position="424"/>
    </location>
</feature>
<dbReference type="PANTHER" id="PTHR43775:SF37">
    <property type="entry name" value="SI:DKEY-61P9.11"/>
    <property type="match status" value="1"/>
</dbReference>
<dbReference type="GO" id="GO:0006633">
    <property type="term" value="P:fatty acid biosynthetic process"/>
    <property type="evidence" value="ECO:0007669"/>
    <property type="project" value="InterPro"/>
</dbReference>
<dbReference type="RefSeq" id="WP_106675307.1">
    <property type="nucleotide sequence ID" value="NZ_PXWG01000014.1"/>
</dbReference>
<dbReference type="InterPro" id="IPR020806">
    <property type="entry name" value="PKS_PP-bd"/>
</dbReference>
<dbReference type="SUPFAM" id="SSF51735">
    <property type="entry name" value="NAD(P)-binding Rossmann-fold domains"/>
    <property type="match status" value="2"/>
</dbReference>
<evidence type="ECO:0000259" key="5">
    <source>
        <dbReference type="PROSITE" id="PS50075"/>
    </source>
</evidence>
<dbReference type="GO" id="GO:0004312">
    <property type="term" value="F:fatty acid synthase activity"/>
    <property type="evidence" value="ECO:0007669"/>
    <property type="project" value="TreeGrafter"/>
</dbReference>
<dbReference type="InterPro" id="IPR016039">
    <property type="entry name" value="Thiolase-like"/>
</dbReference>
<comment type="caution">
    <text evidence="8">The sequence shown here is derived from an EMBL/GenBank/DDBJ whole genome shotgun (WGS) entry which is preliminary data.</text>
</comment>
<dbReference type="Gene3D" id="3.40.47.10">
    <property type="match status" value="1"/>
</dbReference>
<dbReference type="SUPFAM" id="SSF53901">
    <property type="entry name" value="Thiolase-like"/>
    <property type="match status" value="1"/>
</dbReference>
<keyword evidence="1" id="KW-0596">Phosphopantetheine</keyword>
<feature type="active site" description="Proton acceptor; for dehydratase activity" evidence="4">
    <location>
        <position position="929"/>
    </location>
</feature>
<dbReference type="CDD" id="cd00833">
    <property type="entry name" value="PKS"/>
    <property type="match status" value="1"/>
</dbReference>
<keyword evidence="2" id="KW-0597">Phosphoprotein</keyword>
<dbReference type="InterPro" id="IPR049552">
    <property type="entry name" value="PKS_DH_N"/>
</dbReference>
<reference evidence="8 9" key="1">
    <citation type="submission" date="2018-03" db="EMBL/GenBank/DDBJ databases">
        <title>Chitinolytic properties of Streptosporangium nondiastaticum TBG75A20.</title>
        <authorList>
            <person name="Gayathri V."/>
            <person name="Shiburaj S."/>
        </authorList>
    </citation>
    <scope>NUCLEOTIDE SEQUENCE [LARGE SCALE GENOMIC DNA]</scope>
    <source>
        <strain evidence="8 9">TBG75A20</strain>
    </source>
</reference>
<dbReference type="SMART" id="SM00822">
    <property type="entry name" value="PKS_KR"/>
    <property type="match status" value="1"/>
</dbReference>
<feature type="region of interest" description="N-terminal hotdog fold" evidence="4">
    <location>
        <begin position="896"/>
        <end position="1024"/>
    </location>
</feature>
<organism evidence="8 9">
    <name type="scientific">Streptosporangium nondiastaticum</name>
    <dbReference type="NCBI Taxonomy" id="35764"/>
    <lineage>
        <taxon>Bacteria</taxon>
        <taxon>Bacillati</taxon>
        <taxon>Actinomycetota</taxon>
        <taxon>Actinomycetes</taxon>
        <taxon>Streptosporangiales</taxon>
        <taxon>Streptosporangiaceae</taxon>
        <taxon>Streptosporangium</taxon>
    </lineage>
</organism>
<dbReference type="InterPro" id="IPR020807">
    <property type="entry name" value="PKS_DH"/>
</dbReference>
<feature type="domain" description="Carrier" evidence="5">
    <location>
        <begin position="1739"/>
        <end position="1813"/>
    </location>
</feature>
<evidence type="ECO:0000313" key="9">
    <source>
        <dbReference type="Proteomes" id="UP000242427"/>
    </source>
</evidence>
<dbReference type="InterPro" id="IPR009081">
    <property type="entry name" value="PP-bd_ACP"/>
</dbReference>
<dbReference type="Pfam" id="PF00550">
    <property type="entry name" value="PP-binding"/>
    <property type="match status" value="1"/>
</dbReference>
<dbReference type="InterPro" id="IPR042104">
    <property type="entry name" value="PKS_dehydratase_sf"/>
</dbReference>
<dbReference type="CDD" id="cd08955">
    <property type="entry name" value="KR_2_FAS_SDR_x"/>
    <property type="match status" value="1"/>
</dbReference>
<evidence type="ECO:0000256" key="4">
    <source>
        <dbReference type="PROSITE-ProRule" id="PRU01363"/>
    </source>
</evidence>
<dbReference type="GO" id="GO:0071770">
    <property type="term" value="P:DIM/DIP cell wall layer assembly"/>
    <property type="evidence" value="ECO:0007669"/>
    <property type="project" value="TreeGrafter"/>
</dbReference>
<dbReference type="SMART" id="SM00826">
    <property type="entry name" value="PKS_DH"/>
    <property type="match status" value="1"/>
</dbReference>
<proteinExistence type="predicted"/>
<dbReference type="InterPro" id="IPR014031">
    <property type="entry name" value="Ketoacyl_synth_C"/>
</dbReference>
<dbReference type="Gene3D" id="3.40.366.10">
    <property type="entry name" value="Malonyl-Coenzyme A Acyl Carrier Protein, domain 2"/>
    <property type="match status" value="1"/>
</dbReference>
<dbReference type="SMART" id="SM00827">
    <property type="entry name" value="PKS_AT"/>
    <property type="match status" value="1"/>
</dbReference>
<dbReference type="InterPro" id="IPR014043">
    <property type="entry name" value="Acyl_transferase_dom"/>
</dbReference>
<feature type="active site" description="Proton donor; for dehydratase activity" evidence="4">
    <location>
        <position position="1101"/>
    </location>
</feature>
<dbReference type="InterPro" id="IPR050091">
    <property type="entry name" value="PKS_NRPS_Biosynth_Enz"/>
</dbReference>
<dbReference type="GO" id="GO:0031177">
    <property type="term" value="F:phosphopantetheine binding"/>
    <property type="evidence" value="ECO:0007669"/>
    <property type="project" value="InterPro"/>
</dbReference>
<dbReference type="InterPro" id="IPR013968">
    <property type="entry name" value="PKS_KR"/>
</dbReference>
<dbReference type="GO" id="GO:0005886">
    <property type="term" value="C:plasma membrane"/>
    <property type="evidence" value="ECO:0007669"/>
    <property type="project" value="TreeGrafter"/>
</dbReference>
<dbReference type="GO" id="GO:0004315">
    <property type="term" value="F:3-oxoacyl-[acyl-carrier-protein] synthase activity"/>
    <property type="evidence" value="ECO:0007669"/>
    <property type="project" value="InterPro"/>
</dbReference>
<dbReference type="InterPro" id="IPR016035">
    <property type="entry name" value="Acyl_Trfase/lysoPLipase"/>
</dbReference>
<accession>A0A9X7JSN5</accession>
<dbReference type="Gene3D" id="3.40.50.720">
    <property type="entry name" value="NAD(P)-binding Rossmann-like Domain"/>
    <property type="match status" value="1"/>
</dbReference>
<evidence type="ECO:0000256" key="1">
    <source>
        <dbReference type="ARBA" id="ARBA00022450"/>
    </source>
</evidence>
<feature type="region of interest" description="C-terminal hotdog fold" evidence="4">
    <location>
        <begin position="1040"/>
        <end position="1210"/>
    </location>
</feature>
<evidence type="ECO:0000259" key="6">
    <source>
        <dbReference type="PROSITE" id="PS52004"/>
    </source>
</evidence>
<feature type="domain" description="PKS/mFAS DH" evidence="7">
    <location>
        <begin position="896"/>
        <end position="1210"/>
    </location>
</feature>
<dbReference type="Pfam" id="PF00109">
    <property type="entry name" value="ketoacyl-synt"/>
    <property type="match status" value="1"/>
</dbReference>
<dbReference type="Gene3D" id="1.10.1200.10">
    <property type="entry name" value="ACP-like"/>
    <property type="match status" value="1"/>
</dbReference>
<dbReference type="Pfam" id="PF14765">
    <property type="entry name" value="PS-DH"/>
    <property type="match status" value="1"/>
</dbReference>
<dbReference type="OrthoDB" id="4537517at2"/>
<dbReference type="InterPro" id="IPR049900">
    <property type="entry name" value="PKS_mFAS_DH"/>
</dbReference>
<dbReference type="InterPro" id="IPR016036">
    <property type="entry name" value="Malonyl_transacylase_ACP-bd"/>
</dbReference>
<dbReference type="FunFam" id="3.40.47.10:FF:000019">
    <property type="entry name" value="Polyketide synthase type I"/>
    <property type="match status" value="1"/>
</dbReference>
<dbReference type="PROSITE" id="PS52019">
    <property type="entry name" value="PKS_MFAS_DH"/>
    <property type="match status" value="1"/>
</dbReference>
<evidence type="ECO:0000256" key="2">
    <source>
        <dbReference type="ARBA" id="ARBA00022553"/>
    </source>
</evidence>
<evidence type="ECO:0000259" key="7">
    <source>
        <dbReference type="PROSITE" id="PS52019"/>
    </source>
</evidence>
<dbReference type="InterPro" id="IPR036291">
    <property type="entry name" value="NAD(P)-bd_dom_sf"/>
</dbReference>
<keyword evidence="3" id="KW-0808">Transferase</keyword>
<dbReference type="Pfam" id="PF08659">
    <property type="entry name" value="KR"/>
    <property type="match status" value="1"/>
</dbReference>
<dbReference type="InterPro" id="IPR036736">
    <property type="entry name" value="ACP-like_sf"/>
</dbReference>
<keyword evidence="9" id="KW-1185">Reference proteome</keyword>
<dbReference type="Gene3D" id="3.30.70.3290">
    <property type="match status" value="1"/>
</dbReference>
<name>A0A9X7JSN5_9ACTN</name>
<dbReference type="Pfam" id="PF00698">
    <property type="entry name" value="Acyl_transf_1"/>
    <property type="match status" value="1"/>
</dbReference>
<dbReference type="EMBL" id="PXWG01000014">
    <property type="protein sequence ID" value="PSJ29090.1"/>
    <property type="molecule type" value="Genomic_DNA"/>
</dbReference>
<dbReference type="Pfam" id="PF02801">
    <property type="entry name" value="Ketoacyl-synt_C"/>
    <property type="match status" value="1"/>
</dbReference>
<evidence type="ECO:0000313" key="8">
    <source>
        <dbReference type="EMBL" id="PSJ29090.1"/>
    </source>
</evidence>
<evidence type="ECO:0000256" key="3">
    <source>
        <dbReference type="ARBA" id="ARBA00022679"/>
    </source>
</evidence>
<dbReference type="SUPFAM" id="SSF55048">
    <property type="entry name" value="Probable ACP-binding domain of malonyl-CoA ACP transacylase"/>
    <property type="match status" value="1"/>
</dbReference>
<dbReference type="SMART" id="SM00823">
    <property type="entry name" value="PKS_PP"/>
    <property type="match status" value="1"/>
</dbReference>
<dbReference type="InterPro" id="IPR018201">
    <property type="entry name" value="Ketoacyl_synth_AS"/>
</dbReference>
<dbReference type="InterPro" id="IPR020841">
    <property type="entry name" value="PKS_Beta-ketoAc_synthase_dom"/>
</dbReference>
<dbReference type="PROSITE" id="PS52004">
    <property type="entry name" value="KS3_2"/>
    <property type="match status" value="1"/>
</dbReference>
<dbReference type="Proteomes" id="UP000242427">
    <property type="component" value="Unassembled WGS sequence"/>
</dbReference>
<sequence>MEPIAIIGMGCRFPRAGNPDEFWQLLLDGVDAISEVPPDRWSAGELYDPDPAAPGKMITRWGGFLDEVDRFDREFFGISPREASAVDPQQRLLLEVAWEALEDAGQVSTALAGTDTGVFIGISSYDYALLQAPRLDGIDAYWGTGVALSVAANRISYVLDLRGPSLAVDTACSSSLVALHTACQSLWSGQSRLALAGGVNLILSPAFAINFTKAGVMAPDGRCKSFDASADGYVRGEGAGVVVLKPLERALADHDAIRAVIRGGAVGQDGRTNGLMAPNGRSQEDLLRAAHRHSGVAPSAIDYVEAHGTGTLLGDMMEARALGSVVGDRPPERPCVIGSVKSNIGHLEAAAGIAGVIKTVLMVEHRQIPASLHVENPNPQIDFAALRLRVARAHEPWPEHEGPVRAGVSSFGFGGTGAHIVLEEAPPVRSHGGNGRPHTDGAVLLPLSARSPESLRRTAERHLDVLTSEDDARPGFADLVHTASTRRSHHRHRLALVAGSRDGAAEQLRAFLAGDPGPGTVSGDAARRRGRRLAFVCPGQGPVWWPLDPALREEPALLATLEECDRLVREEAGWSLIEQLWAGQEASRLHQADFCQPALFAVQVALANVWRSRGIVPDAVVGHSMGEVAAAHLSGALSLKDAVAVICRRGRVIRTVSGRGRMAVVELPADAVHDELRGLESRVSVAAVNAPTSTVISGDADAVEEVTAGLRERGVFCRILQSVDFASHSPQMEPLMGDLAGSLSGLKPMSPRLPMYSTVTGGTCDGRALDGGYWAENIRTPVLFAAAVDGLLDDGHDVFIELSPHPGLLPAIAQSTRTRGRETMLLASLRRDAPPSDVMLTSLGALYATGFEPDWTALHPEPRRPVRLPGYPWQRERSWLPSAGALPHLPGPAGGHPLLGHHLQLAGAAGSHVWESAVSAAAQPLLDEHRVQGVAVLPGAAWLEMARAAAAQVSGAGSSVLTEVEFPRMLALDDTGTATVQLRVSAAENGASVHAYARPADDSDRRPEWTLHMTGTITPEAPAAADLPVLELDAVRKRCPDPVAPAGFYESLGLRGLGYGPAFRAVDQLWQGDREALASLAAPAGVASETSVYGIHPVFLDVALQVLVAALPGDDGADGRRLFVPLAIDRMIARPAGVGKQDRLWAHARVRSGSKAVPGGGAVSGSEAVPGREGLPAGVVGDVVLADDGGRTIAVLEGVHLRQLDGDAWLPASTTLDRALYEVRWQRRERAVPRRTGRSGGGWLLFADEGGVGAAVAARLIEGGERAVLVTAGDGYDDADPDRLVIRAGHGDEVRRAVDAARERLGSLKGVAHLWSLDAATGNGADPARLRPAALRAAQQRGVIHVLHLIQALAAGAPVHTKTRLWLMTSGVHAVEGSPSPVSVAHAPVWGLGRVASVEHPELRPTLVDLDPSQGPAAARWIADELRADDAETQVAVRGGVRHAARLVRRASPRTAPADVVRRDATYVITGGLGALGLLVSRWLVGRGARHLVLVGRRDAGDTSGQELRALRGAGAEVRVARADVSDEQALARVLAGAAASMPPVRGVVHAAGVLDDATLGTLDPERLLAVLEPKVAGAWNLHRLTAGLPLDFFVMFSSLAGVLGSPGQGNYAAANAFLDALASLRASQGRPALSIAWGPWQDTGLSVRPEGVGRFVERAGVKGIVPADGTRWLPLLFGIEAAQVAVALVDWQRWAAATADSRLTAELVAGSGPAPAVTEARTLTAGDLLAADPAERQELFESYLHGAIARALDMKPEQLDADMPLTDVGLDSLVAVGMKNQVEVELGISMPLAAALEGASVRQLAARMLAGTTAGAAPPPRDDGAEAGSWEEFEIL</sequence>
<dbReference type="InterPro" id="IPR057326">
    <property type="entry name" value="KR_dom"/>
</dbReference>
<dbReference type="GO" id="GO:0005737">
    <property type="term" value="C:cytoplasm"/>
    <property type="evidence" value="ECO:0007669"/>
    <property type="project" value="TreeGrafter"/>
</dbReference>
<dbReference type="SUPFAM" id="SSF52151">
    <property type="entry name" value="FabD/lysophospholipase-like"/>
    <property type="match status" value="1"/>
</dbReference>
<dbReference type="InterPro" id="IPR014030">
    <property type="entry name" value="Ketoacyl_synth_N"/>
</dbReference>